<dbReference type="AlphaFoldDB" id="A0A328C1C6"/>
<dbReference type="PANTHER" id="PTHR43584:SF5">
    <property type="entry name" value="PROTEIN LICC"/>
    <property type="match status" value="1"/>
</dbReference>
<dbReference type="EMBL" id="QHKO01000011">
    <property type="protein sequence ID" value="RAL20386.1"/>
    <property type="molecule type" value="Genomic_DNA"/>
</dbReference>
<dbReference type="SUPFAM" id="SSF53448">
    <property type="entry name" value="Nucleotide-diphospho-sugar transferases"/>
    <property type="match status" value="1"/>
</dbReference>
<gene>
    <name evidence="4" type="ORF">DL240_17550</name>
</gene>
<dbReference type="Pfam" id="PF12804">
    <property type="entry name" value="NTP_transf_3"/>
    <property type="match status" value="1"/>
</dbReference>
<protein>
    <recommendedName>
        <fullName evidence="3">MobA-like NTP transferase domain-containing protein</fullName>
    </recommendedName>
</protein>
<evidence type="ECO:0000259" key="3">
    <source>
        <dbReference type="Pfam" id="PF12804"/>
    </source>
</evidence>
<dbReference type="CDD" id="cd02523">
    <property type="entry name" value="PC_cytidylyltransferase"/>
    <property type="match status" value="1"/>
</dbReference>
<accession>A0A328C1C6</accession>
<dbReference type="InterPro" id="IPR025877">
    <property type="entry name" value="MobA-like_NTP_Trfase"/>
</dbReference>
<dbReference type="InterPro" id="IPR029044">
    <property type="entry name" value="Nucleotide-diphossugar_trans"/>
</dbReference>
<evidence type="ECO:0000313" key="5">
    <source>
        <dbReference type="Proteomes" id="UP000249169"/>
    </source>
</evidence>
<dbReference type="GO" id="GO:0016779">
    <property type="term" value="F:nucleotidyltransferase activity"/>
    <property type="evidence" value="ECO:0007669"/>
    <property type="project" value="UniProtKB-KW"/>
</dbReference>
<evidence type="ECO:0000256" key="2">
    <source>
        <dbReference type="ARBA" id="ARBA00022695"/>
    </source>
</evidence>
<evidence type="ECO:0000256" key="1">
    <source>
        <dbReference type="ARBA" id="ARBA00022679"/>
    </source>
</evidence>
<keyword evidence="1" id="KW-0808">Transferase</keyword>
<dbReference type="Proteomes" id="UP000249169">
    <property type="component" value="Unassembled WGS sequence"/>
</dbReference>
<keyword evidence="5" id="KW-1185">Reference proteome</keyword>
<keyword evidence="2" id="KW-0548">Nucleotidyltransferase</keyword>
<feature type="domain" description="MobA-like NTP transferase" evidence="3">
    <location>
        <begin position="66"/>
        <end position="189"/>
    </location>
</feature>
<comment type="caution">
    <text evidence="4">The sequence shown here is derived from an EMBL/GenBank/DDBJ whole genome shotgun (WGS) entry which is preliminary data.</text>
</comment>
<proteinExistence type="predicted"/>
<organism evidence="4 5">
    <name type="scientific">Lujinxingia litoralis</name>
    <dbReference type="NCBI Taxonomy" id="2211119"/>
    <lineage>
        <taxon>Bacteria</taxon>
        <taxon>Deltaproteobacteria</taxon>
        <taxon>Bradymonadales</taxon>
        <taxon>Lujinxingiaceae</taxon>
        <taxon>Lujinxingia</taxon>
    </lineage>
</organism>
<evidence type="ECO:0000313" key="4">
    <source>
        <dbReference type="EMBL" id="RAL20386.1"/>
    </source>
</evidence>
<dbReference type="Gene3D" id="3.90.550.10">
    <property type="entry name" value="Spore Coat Polysaccharide Biosynthesis Protein SpsA, Chain A"/>
    <property type="match status" value="1"/>
</dbReference>
<sequence>MAWGEPGPLSGCVPRAPLEGPLSIGKLPSRGLTRIFAKTTFGAPFPPPPEHTPMAAQLPPHSPEEAILLVAGTGSRLRPLTADRPKCLLEVGGQALLKRLLDQLAEVGIKRAVLVTGYLHERMVETVASWSLGLDVAFAPNPTFDTENNAISTLVGMRELKGRSFLLCDGDILLRQTTWVADLLRDERENVLTMIRFDTLGHEEMKIRLGHREAIEGLSKGLDPASAHGESLGVQKVGPSAFSTLIERLSSLNDEERVRLYYEDVFAELIPEGIKFFAREVQPGSWTEIDTAEDLQMARELYQSWSEV</sequence>
<name>A0A328C1C6_9DELT</name>
<dbReference type="InterPro" id="IPR050065">
    <property type="entry name" value="GlmU-like"/>
</dbReference>
<reference evidence="4 5" key="1">
    <citation type="submission" date="2018-05" db="EMBL/GenBank/DDBJ databases">
        <title>Lujinxingia marina gen. nov. sp. nov., a new facultative anaerobic member of the class Deltaproteobacteria, and proposal of Lujinxingaceae fam. nov.</title>
        <authorList>
            <person name="Li C.-M."/>
        </authorList>
    </citation>
    <scope>NUCLEOTIDE SEQUENCE [LARGE SCALE GENOMIC DNA]</scope>
    <source>
        <strain evidence="4 5">B210</strain>
    </source>
</reference>
<dbReference type="PANTHER" id="PTHR43584">
    <property type="entry name" value="NUCLEOTIDYL TRANSFERASE"/>
    <property type="match status" value="1"/>
</dbReference>